<protein>
    <recommendedName>
        <fullName evidence="4">[histone H3]-trimethyl-L-lysine(4) demethylase</fullName>
        <ecNumber evidence="4">1.14.11.67</ecNumber>
    </recommendedName>
</protein>
<feature type="region of interest" description="Disordered" evidence="14">
    <location>
        <begin position="1"/>
        <end position="91"/>
    </location>
</feature>
<dbReference type="SUPFAM" id="SSF57903">
    <property type="entry name" value="FYVE/PHD zinc finger"/>
    <property type="match status" value="2"/>
</dbReference>
<name>A0A409VKD7_9AGAR</name>
<dbReference type="PANTHER" id="PTHR10694:SF33">
    <property type="entry name" value="LYSINE-SPECIFIC DEMETHYLASE 5"/>
    <property type="match status" value="1"/>
</dbReference>
<dbReference type="InterPro" id="IPR036431">
    <property type="entry name" value="ARID_dom_sf"/>
</dbReference>
<dbReference type="FunFam" id="2.60.120.650:FF:000035">
    <property type="entry name" value="PHD transcription factor Rum1"/>
    <property type="match status" value="1"/>
</dbReference>
<dbReference type="GO" id="GO:0005634">
    <property type="term" value="C:nucleus"/>
    <property type="evidence" value="ECO:0007669"/>
    <property type="project" value="UniProtKB-SubCell"/>
</dbReference>
<dbReference type="InterPro" id="IPR001606">
    <property type="entry name" value="ARID_dom"/>
</dbReference>
<dbReference type="EMBL" id="NHYE01005623">
    <property type="protein sequence ID" value="PPQ66724.1"/>
    <property type="molecule type" value="Genomic_DNA"/>
</dbReference>
<dbReference type="SUPFAM" id="SSF46774">
    <property type="entry name" value="ARID-like"/>
    <property type="match status" value="1"/>
</dbReference>
<dbReference type="SMART" id="SM01014">
    <property type="entry name" value="ARID"/>
    <property type="match status" value="1"/>
</dbReference>
<dbReference type="Gene3D" id="3.30.40.10">
    <property type="entry name" value="Zinc/RING finger domain, C3HC4 (zinc finger)"/>
    <property type="match status" value="2"/>
</dbReference>
<dbReference type="Pfam" id="PF00628">
    <property type="entry name" value="PHD"/>
    <property type="match status" value="1"/>
</dbReference>
<evidence type="ECO:0000256" key="2">
    <source>
        <dbReference type="ARBA" id="ARBA00004123"/>
    </source>
</evidence>
<keyword evidence="7 13" id="KW-0863">Zinc-finger</keyword>
<feature type="compositionally biased region" description="Polar residues" evidence="14">
    <location>
        <begin position="26"/>
        <end position="52"/>
    </location>
</feature>
<dbReference type="SMART" id="SM00249">
    <property type="entry name" value="PHD"/>
    <property type="match status" value="3"/>
</dbReference>
<feature type="region of interest" description="Disordered" evidence="14">
    <location>
        <begin position="1824"/>
        <end position="1901"/>
    </location>
</feature>
<feature type="domain" description="ARID" evidence="16">
    <location>
        <begin position="227"/>
        <end position="318"/>
    </location>
</feature>
<feature type="compositionally biased region" description="Polar residues" evidence="14">
    <location>
        <begin position="1"/>
        <end position="13"/>
    </location>
</feature>
<feature type="compositionally biased region" description="Polar residues" evidence="14">
    <location>
        <begin position="63"/>
        <end position="78"/>
    </location>
</feature>
<keyword evidence="20" id="KW-1185">Reference proteome</keyword>
<dbReference type="EC" id="1.14.11.67" evidence="4"/>
<evidence type="ECO:0000259" key="18">
    <source>
        <dbReference type="PROSITE" id="PS51184"/>
    </source>
</evidence>
<evidence type="ECO:0000259" key="15">
    <source>
        <dbReference type="PROSITE" id="PS50016"/>
    </source>
</evidence>
<dbReference type="PROSITE" id="PS51184">
    <property type="entry name" value="JMJC"/>
    <property type="match status" value="1"/>
</dbReference>
<dbReference type="CDD" id="cd16100">
    <property type="entry name" value="ARID"/>
    <property type="match status" value="1"/>
</dbReference>
<dbReference type="GO" id="GO:0008270">
    <property type="term" value="F:zinc ion binding"/>
    <property type="evidence" value="ECO:0007669"/>
    <property type="project" value="UniProtKB-KW"/>
</dbReference>
<dbReference type="SMART" id="SM00545">
    <property type="entry name" value="JmjN"/>
    <property type="match status" value="1"/>
</dbReference>
<evidence type="ECO:0000256" key="14">
    <source>
        <dbReference type="SAM" id="MobiDB-lite"/>
    </source>
</evidence>
<dbReference type="FunCoup" id="A0A409VKD7">
    <property type="interactions" value="444"/>
</dbReference>
<dbReference type="Pfam" id="PF01388">
    <property type="entry name" value="ARID"/>
    <property type="match status" value="1"/>
</dbReference>
<dbReference type="Gene3D" id="2.60.120.650">
    <property type="entry name" value="Cupin"/>
    <property type="match status" value="1"/>
</dbReference>
<evidence type="ECO:0000256" key="4">
    <source>
        <dbReference type="ARBA" id="ARBA00012902"/>
    </source>
</evidence>
<feature type="region of interest" description="Disordered" evidence="14">
    <location>
        <begin position="989"/>
        <end position="1018"/>
    </location>
</feature>
<dbReference type="InterPro" id="IPR019787">
    <property type="entry name" value="Znf_PHD-finger"/>
</dbReference>
<comment type="similarity">
    <text evidence="3">Belongs to the JARID1 histone demethylase family.</text>
</comment>
<dbReference type="GO" id="GO:0003677">
    <property type="term" value="F:DNA binding"/>
    <property type="evidence" value="ECO:0007669"/>
    <property type="project" value="InterPro"/>
</dbReference>
<dbReference type="Pfam" id="PF02375">
    <property type="entry name" value="JmjN"/>
    <property type="match status" value="1"/>
</dbReference>
<keyword evidence="5" id="KW-0479">Metal-binding</keyword>
<dbReference type="PROSITE" id="PS51183">
    <property type="entry name" value="JMJN"/>
    <property type="match status" value="1"/>
</dbReference>
<feature type="domain" description="JmjN" evidence="17">
    <location>
        <begin position="162"/>
        <end position="203"/>
    </location>
</feature>
<dbReference type="Pfam" id="PF02928">
    <property type="entry name" value="zf-C5HC2"/>
    <property type="match status" value="1"/>
</dbReference>
<proteinExistence type="inferred from homology"/>
<comment type="caution">
    <text evidence="19">The sequence shown here is derived from an EMBL/GenBank/DDBJ whole genome shotgun (WGS) entry which is preliminary data.</text>
</comment>
<comment type="catalytic activity">
    <reaction evidence="12">
        <text>N(6),N(6),N(6)-trimethyl-L-lysyl(4)-[histone H3] + 3 2-oxoglutarate + 3 O2 = L-lysyl(4)-[histone H3] + 3 formaldehyde + 3 succinate + 3 CO2</text>
        <dbReference type="Rhea" id="RHEA:60208"/>
        <dbReference type="Rhea" id="RHEA-COMP:15537"/>
        <dbReference type="Rhea" id="RHEA-COMP:15547"/>
        <dbReference type="ChEBI" id="CHEBI:15379"/>
        <dbReference type="ChEBI" id="CHEBI:16526"/>
        <dbReference type="ChEBI" id="CHEBI:16810"/>
        <dbReference type="ChEBI" id="CHEBI:16842"/>
        <dbReference type="ChEBI" id="CHEBI:29969"/>
        <dbReference type="ChEBI" id="CHEBI:30031"/>
        <dbReference type="ChEBI" id="CHEBI:61961"/>
        <dbReference type="EC" id="1.14.11.67"/>
    </reaction>
</comment>
<evidence type="ECO:0000313" key="20">
    <source>
        <dbReference type="Proteomes" id="UP000284706"/>
    </source>
</evidence>
<dbReference type="GO" id="GO:0006355">
    <property type="term" value="P:regulation of DNA-templated transcription"/>
    <property type="evidence" value="ECO:0007669"/>
    <property type="project" value="TreeGrafter"/>
</dbReference>
<accession>A0A409VKD7</accession>
<keyword evidence="8" id="KW-0862">Zinc</keyword>
<evidence type="ECO:0000259" key="16">
    <source>
        <dbReference type="PROSITE" id="PS51011"/>
    </source>
</evidence>
<dbReference type="SMART" id="SM00501">
    <property type="entry name" value="BRIGHT"/>
    <property type="match status" value="1"/>
</dbReference>
<dbReference type="InParanoid" id="A0A409VKD7"/>
<dbReference type="PANTHER" id="PTHR10694">
    <property type="entry name" value="LYSINE-SPECIFIC DEMETHYLASE"/>
    <property type="match status" value="1"/>
</dbReference>
<evidence type="ECO:0000256" key="5">
    <source>
        <dbReference type="ARBA" id="ARBA00022723"/>
    </source>
</evidence>
<evidence type="ECO:0000256" key="10">
    <source>
        <dbReference type="ARBA" id="ARBA00023004"/>
    </source>
</evidence>
<feature type="domain" description="PHD-type" evidence="15">
    <location>
        <begin position="474"/>
        <end position="524"/>
    </location>
</feature>
<feature type="compositionally biased region" description="Polar residues" evidence="14">
    <location>
        <begin position="337"/>
        <end position="350"/>
    </location>
</feature>
<dbReference type="Proteomes" id="UP000284706">
    <property type="component" value="Unassembled WGS sequence"/>
</dbReference>
<dbReference type="PROSITE" id="PS50016">
    <property type="entry name" value="ZF_PHD_2"/>
    <property type="match status" value="1"/>
</dbReference>
<dbReference type="InterPro" id="IPR048615">
    <property type="entry name" value="KDM5_C-hel"/>
</dbReference>
<evidence type="ECO:0000256" key="6">
    <source>
        <dbReference type="ARBA" id="ARBA00022737"/>
    </source>
</evidence>
<dbReference type="FunFam" id="1.10.150.60:FF:000016">
    <property type="entry name" value="Putative Lysine-specific demethylase 5B"/>
    <property type="match status" value="1"/>
</dbReference>
<dbReference type="InterPro" id="IPR003347">
    <property type="entry name" value="JmjC_dom"/>
</dbReference>
<feature type="compositionally biased region" description="Polar residues" evidence="14">
    <location>
        <begin position="1699"/>
        <end position="1712"/>
    </location>
</feature>
<feature type="compositionally biased region" description="Pro residues" evidence="14">
    <location>
        <begin position="1767"/>
        <end position="1776"/>
    </location>
</feature>
<keyword evidence="11" id="KW-0539">Nucleus</keyword>
<reference evidence="19 20" key="1">
    <citation type="journal article" date="2018" name="Evol. Lett.">
        <title>Horizontal gene cluster transfer increased hallucinogenic mushroom diversity.</title>
        <authorList>
            <person name="Reynolds H.T."/>
            <person name="Vijayakumar V."/>
            <person name="Gluck-Thaler E."/>
            <person name="Korotkin H.B."/>
            <person name="Matheny P.B."/>
            <person name="Slot J.C."/>
        </authorList>
    </citation>
    <scope>NUCLEOTIDE SEQUENCE [LARGE SCALE GENOMIC DNA]</scope>
    <source>
        <strain evidence="19 20">SRW20</strain>
    </source>
</reference>
<dbReference type="STRING" id="231916.A0A409VKD7"/>
<evidence type="ECO:0000256" key="9">
    <source>
        <dbReference type="ARBA" id="ARBA00023002"/>
    </source>
</evidence>
<dbReference type="InterPro" id="IPR004198">
    <property type="entry name" value="Znf_C5HC2"/>
</dbReference>
<dbReference type="InterPro" id="IPR019786">
    <property type="entry name" value="Zinc_finger_PHD-type_CS"/>
</dbReference>
<dbReference type="SMART" id="SM00558">
    <property type="entry name" value="JmjC"/>
    <property type="match status" value="1"/>
</dbReference>
<sequence length="1901" mass="212871">MHGSPSSTASRGTPSRRGKSPRHSSDSLPQAGSSAMSTNFSSKPAKTFTSSLEIPVEGATPIETENSKGSATNDTSHPSPAEPKRAPRKSKTDALVALNNQSRSPSTGPDDMDVSEDLTEKYRNAPPIPVPPRLDLSTVKTYSSRAVKDLPPEPRPFGLTDCPTYYPTVDEFKDPMAYIKTISSTAQEYGICKVVPPEGWQMPFKTDTENFRFKTRLQRLNSIEASSRAKLNFLEQLYQFHKQQGNSRVVVPTINHKPLDLWLLRKEVQRLGGYEAVTKGKKWSDLGRILGYRGIPGLSTQIKNSYTRVILPFEHYCERGRNSPAASPARDAHLKTHTNIQKPSRLSTGGTAAGEPSPPASPLTTTSSPLSEPPDESESKDANGNPISKSRRSARIGSQSLEQCSSSLLRSVAKADLCYLAPKKPLPSVVNPSPIPPPVFYDREKPDMKIGTPEVRFTDLQAHNNPSPTTNREQQHCEICHKKNRGEEMLLCDGCDCGFHMFCLDPPLESVPKDQWFCYTCLAGTGGDFGFDEGEEHSLSSFQARDREFRRLWFEAHPPPNADVLPDDGDVTKTRIGNVTVSEYDVEEEFWRLVQSPNETVEIEYGADVHSTTHGSAMPTMETHPLDPYSKDPWNLNNIPILPDSLLRFIKSDISGMTVPWTYVGMAFSTFCWHNEDHYTYSINYMHWGETKTWYGIPGADAEKFEAAIKCEAPDLFEAQPDLLFQLVTLMNPQRLTEAGVRVYACNQRPREFVITFPKAYHAGFNHGLNFNEAVNFALPDWLPLGRECVQRYREHRKLPVFSHDELLITITQQSQSIKTAMLIDSLKEMTDREMADREKARSMGLGEILEEEDRPEDQYQCNVCKAFCYLSQVTCQCSTKVVCVDHAELLCDNHAPHHLILRKRFSDEELRDTYSKFAERAAIPSTWQSKLSKLLSESARPSLRSLRALLAEGDRINYPLPEMASLRKCVTRANEWVDSANSFIIRKQSRKRSRRSRGRPSAADIMNTSDDPGDRPDRGLDDLYGLLREVETLGFDCQEIGVLKNLAQQAEETKLKASALLNAPPPEQEREEFLQECKRLLLHGSSLNVLLDELVEVEKIVEREQLVNELEEKLEEPDASITLEEVRQFLTRARMCGLPSDNKYVKMLDARQREGDDWEARARSVLEQPIKTIEELEVFADMEPSIPIDPTVLSRLMTARAKALDFEKQAKAWLACENGVKARLPDVMRLASRASKDFSIYSVQLLKRSADIAADLETRCENVLRNRYPSTEEDVFKAIAKWKAYAQEHLSMFALPTFEKLEVQLRLHENWIKDIPWYCAEHKETHSQQVLQDVLENTHPDDDLPPADEFFTCICNTPVRPPPNGVQSDAVQCDHCFARFHGDCAKNGGSCPFCDHHHWNGAIHKQRSFHFCYLPTILANAPEISKNYSEDYKQLEIIVHRVDRLSAVIGQFLSYTSVAENQRPEYIPQVRHYMRKLYKIQFAVSPNPDISFGLDLAGLHRILAARPLQTRPKKRRKPRFTFGQDIDKDAADGTRCICRGNNHYLLGIPIIECENCLKRYHIGCVFYPGDKLAPNMRFVCPICCLRKGKTYQYCEVRVTPADSLLGEKAPPDTVVNTKEMLDTFSRVLILKKVPPAQTHVVVIIELVSFTPGSDAVTNTSPSYGGPTALMSRPAMINHHSAPPPRPHPSNGSGHFPTPQHSPHNSMSSAQHSPPGSYPSASGSNGHPPPPPWSRWGTMSTPSMPPSTQRRSSTMNGDASRSHGTPQPQPQPPLGPPATISLDPPVSRKRKHSHSEELAYQLQALGQPGGGMSSHHSQAPEDVYPLKRHAGPALTPTPLSPPRPPQQTLSPSLAMIVSPTNQAVHTSPRGGPLPPMRHGQGGSPLLPPMHSLMTGEPRPQL</sequence>
<dbReference type="Pfam" id="PF02373">
    <property type="entry name" value="JmjC"/>
    <property type="match status" value="1"/>
</dbReference>
<keyword evidence="10" id="KW-0408">Iron</keyword>
<feature type="compositionally biased region" description="Polar residues" evidence="14">
    <location>
        <begin position="1737"/>
        <end position="1765"/>
    </location>
</feature>
<dbReference type="GO" id="GO:0000785">
    <property type="term" value="C:chromatin"/>
    <property type="evidence" value="ECO:0007669"/>
    <property type="project" value="TreeGrafter"/>
</dbReference>
<feature type="region of interest" description="Disordered" evidence="14">
    <location>
        <begin position="1655"/>
        <end position="1796"/>
    </location>
</feature>
<dbReference type="InterPro" id="IPR013083">
    <property type="entry name" value="Znf_RING/FYVE/PHD"/>
</dbReference>
<comment type="cofactor">
    <cofactor evidence="1">
        <name>Fe(2+)</name>
        <dbReference type="ChEBI" id="CHEBI:29033"/>
    </cofactor>
</comment>
<dbReference type="FunFam" id="2.60.120.650:FF:000014">
    <property type="entry name" value="PHD transcription factor (Rum1)"/>
    <property type="match status" value="1"/>
</dbReference>
<dbReference type="OrthoDB" id="1678912at2759"/>
<dbReference type="Gene3D" id="1.10.150.60">
    <property type="entry name" value="ARID DNA-binding domain"/>
    <property type="match status" value="1"/>
</dbReference>
<evidence type="ECO:0000256" key="13">
    <source>
        <dbReference type="PROSITE-ProRule" id="PRU00146"/>
    </source>
</evidence>
<dbReference type="InterPro" id="IPR001965">
    <property type="entry name" value="Znf_PHD"/>
</dbReference>
<feature type="domain" description="JmjC" evidence="18">
    <location>
        <begin position="628"/>
        <end position="794"/>
    </location>
</feature>
<evidence type="ECO:0000256" key="3">
    <source>
        <dbReference type="ARBA" id="ARBA00006801"/>
    </source>
</evidence>
<evidence type="ECO:0000256" key="8">
    <source>
        <dbReference type="ARBA" id="ARBA00022833"/>
    </source>
</evidence>
<evidence type="ECO:0000259" key="17">
    <source>
        <dbReference type="PROSITE" id="PS51183"/>
    </source>
</evidence>
<feature type="compositionally biased region" description="Low complexity" evidence="14">
    <location>
        <begin position="1713"/>
        <end position="1726"/>
    </location>
</feature>
<evidence type="ECO:0000256" key="11">
    <source>
        <dbReference type="ARBA" id="ARBA00023242"/>
    </source>
</evidence>
<dbReference type="PROSITE" id="PS01359">
    <property type="entry name" value="ZF_PHD_1"/>
    <property type="match status" value="1"/>
</dbReference>
<dbReference type="InterPro" id="IPR013637">
    <property type="entry name" value="Lys_sp_deMease-like_dom"/>
</dbReference>
<evidence type="ECO:0000256" key="7">
    <source>
        <dbReference type="ARBA" id="ARBA00022771"/>
    </source>
</evidence>
<organism evidence="19 20">
    <name type="scientific">Gymnopilus dilepis</name>
    <dbReference type="NCBI Taxonomy" id="231916"/>
    <lineage>
        <taxon>Eukaryota</taxon>
        <taxon>Fungi</taxon>
        <taxon>Dikarya</taxon>
        <taxon>Basidiomycota</taxon>
        <taxon>Agaricomycotina</taxon>
        <taxon>Agaricomycetes</taxon>
        <taxon>Agaricomycetidae</taxon>
        <taxon>Agaricales</taxon>
        <taxon>Agaricineae</taxon>
        <taxon>Hymenogastraceae</taxon>
        <taxon>Gymnopilus</taxon>
    </lineage>
</organism>
<feature type="compositionally biased region" description="Basic residues" evidence="14">
    <location>
        <begin position="989"/>
        <end position="999"/>
    </location>
</feature>
<dbReference type="Pfam" id="PF08429">
    <property type="entry name" value="PLU-1"/>
    <property type="match status" value="1"/>
</dbReference>
<keyword evidence="9" id="KW-0560">Oxidoreductase</keyword>
<evidence type="ECO:0000256" key="12">
    <source>
        <dbReference type="ARBA" id="ARBA00048734"/>
    </source>
</evidence>
<gene>
    <name evidence="19" type="ORF">CVT26_009525</name>
</gene>
<dbReference type="PROSITE" id="PS51011">
    <property type="entry name" value="ARID"/>
    <property type="match status" value="1"/>
</dbReference>
<evidence type="ECO:0000256" key="1">
    <source>
        <dbReference type="ARBA" id="ARBA00001954"/>
    </source>
</evidence>
<evidence type="ECO:0000313" key="19">
    <source>
        <dbReference type="EMBL" id="PPQ66724.1"/>
    </source>
</evidence>
<dbReference type="Pfam" id="PF21323">
    <property type="entry name" value="KDM5_C-hel"/>
    <property type="match status" value="1"/>
</dbReference>
<dbReference type="InterPro" id="IPR011011">
    <property type="entry name" value="Znf_FYVE_PHD"/>
</dbReference>
<comment type="subcellular location">
    <subcellularLocation>
        <location evidence="2">Nucleus</location>
    </subcellularLocation>
</comment>
<dbReference type="InterPro" id="IPR003349">
    <property type="entry name" value="JmjN"/>
</dbReference>
<feature type="region of interest" description="Disordered" evidence="14">
    <location>
        <begin position="320"/>
        <end position="400"/>
    </location>
</feature>
<dbReference type="GO" id="GO:0034647">
    <property type="term" value="F:histone H3K4me/H3K4me2/H3K4me3 demethylase activity"/>
    <property type="evidence" value="ECO:0007669"/>
    <property type="project" value="UniProtKB-EC"/>
</dbReference>
<keyword evidence="6" id="KW-0677">Repeat</keyword>
<dbReference type="SUPFAM" id="SSF51197">
    <property type="entry name" value="Clavaminate synthase-like"/>
    <property type="match status" value="1"/>
</dbReference>